<sequence length="622" mass="69827">MSDKKVFNDESKSRLIDIYSNNVDKILKQNASIDLFNNNISYSTIQKAMANQPAIESYPKAFMLDLKNFDFAAMKSSMDSINSIPMSKEIVSVEMCLVQKMDNIKFSHSGMANIRGKEKYLPPRFVIDLSKYDEIKPNHGVRINTGYIIKIPQIAIGKMLIDNKFVDTKISPQLDTVIIPQIVSRNKGVIPTLYGRDAEDTGLLTINFTTTEGFDQNEPLQVVLNAYNCILSVHSANIVDEKDKIDNAAALFKQKDSRSGRCVKNPKIKYCADKFDLVTSPGSVLLNTYDNTKKPVEMCATQKIKITNLMTIFTSRKREWLNHRLVTFAGIYNPNLDAKSRPAIIANCSEIDSNTHGVVFIKSKILMVSSNGKFIEDCRIINGSFSNLRNYNDIVKRTRQITTALKGLSVGVRACQQIVNKNNKYKIEDLLRVYDYHRTINSEDPQLDNKLKMSDEKLFESRPSNQNPYSASVYKCLKILAYNFCSSQFTPKQLAELSLCSKDENIIDNNDNGVMKNKNISSTLNLNNGNNNLGSTVMMVTPVADETNEDGCSTLNSTPPPPSSSMPQTLSLKRMNENSVDEAVITSTITTTAAIDDNNLISEKNIINTDDHNIQQKRIKIE</sequence>
<gene>
    <name evidence="2" type="ORF">DiNV_CH01M_ORF20</name>
</gene>
<protein>
    <submittedName>
        <fullName evidence="2">GrBNV_gp22-like protein</fullName>
    </submittedName>
</protein>
<keyword evidence="3" id="KW-1185">Reference proteome</keyword>
<dbReference type="Proteomes" id="UP000290195">
    <property type="component" value="Segment"/>
</dbReference>
<feature type="region of interest" description="Disordered" evidence="1">
    <location>
        <begin position="548"/>
        <end position="568"/>
    </location>
</feature>
<evidence type="ECO:0000256" key="1">
    <source>
        <dbReference type="SAM" id="MobiDB-lite"/>
    </source>
</evidence>
<dbReference type="OrthoDB" id="5133at10239"/>
<reference evidence="2" key="1">
    <citation type="journal article" date="2018" name="Infect. Genet. Evol.">
        <title>The dynamic evolution of Drosophila innubila Nudivirus.</title>
        <authorList>
            <person name="Hill T."/>
            <person name="Unckless R.L."/>
        </authorList>
    </citation>
    <scope>NUCLEOTIDE SEQUENCE [LARGE SCALE GENOMIC DNA]</scope>
    <source>
        <strain evidence="2">DiNV_CH01M</strain>
    </source>
</reference>
<dbReference type="EMBL" id="MF966379">
    <property type="protein sequence ID" value="ATZ81502.1"/>
    <property type="molecule type" value="Genomic_DNA"/>
</dbReference>
<name>A0A2H4UX57_9VIRU</name>
<organism evidence="2">
    <name type="scientific">Drosophila innubila nudivirus</name>
    <dbReference type="NCBI Taxonomy" id="2057187"/>
    <lineage>
        <taxon>Viruses</taxon>
        <taxon>Viruses incertae sedis</taxon>
        <taxon>Naldaviricetes</taxon>
        <taxon>Lefavirales</taxon>
        <taxon>Nudiviridae</taxon>
        <taxon>Alphanudivirus</taxon>
        <taxon>Alphanudivirus droinnubilae</taxon>
    </lineage>
</organism>
<proteinExistence type="predicted"/>
<evidence type="ECO:0000313" key="2">
    <source>
        <dbReference type="EMBL" id="ATZ81502.1"/>
    </source>
</evidence>
<accession>A0A2H4UX57</accession>
<evidence type="ECO:0000313" key="3">
    <source>
        <dbReference type="Proteomes" id="UP000290195"/>
    </source>
</evidence>